<evidence type="ECO:0000256" key="1">
    <source>
        <dbReference type="RuleBase" id="RU410713"/>
    </source>
</evidence>
<protein>
    <recommendedName>
        <fullName evidence="1">Defective in cullin neddylation protein</fullName>
    </recommendedName>
</protein>
<accession>A0A4V6S1J5</accession>
<dbReference type="PANTHER" id="PTHR12281">
    <property type="entry name" value="RP42 RELATED"/>
    <property type="match status" value="1"/>
</dbReference>
<dbReference type="GO" id="GO:0032182">
    <property type="term" value="F:ubiquitin-like protein binding"/>
    <property type="evidence" value="ECO:0007669"/>
    <property type="project" value="TreeGrafter"/>
</dbReference>
<dbReference type="Gene3D" id="1.10.238.10">
    <property type="entry name" value="EF-hand"/>
    <property type="match status" value="1"/>
</dbReference>
<dbReference type="GO" id="GO:0031624">
    <property type="term" value="F:ubiquitin conjugating enzyme binding"/>
    <property type="evidence" value="ECO:0007669"/>
    <property type="project" value="TreeGrafter"/>
</dbReference>
<comment type="function">
    <text evidence="1">Neddylation of cullins play an essential role in the regulation of SCF-type complexes activity.</text>
</comment>
<name>A0A4V6S1J5_9AGAM</name>
<dbReference type="GO" id="GO:0000151">
    <property type="term" value="C:ubiquitin ligase complex"/>
    <property type="evidence" value="ECO:0007669"/>
    <property type="project" value="TreeGrafter"/>
</dbReference>
<dbReference type="Pfam" id="PF14555">
    <property type="entry name" value="UBA_4"/>
    <property type="match status" value="1"/>
</dbReference>
<dbReference type="GO" id="GO:0045116">
    <property type="term" value="P:protein neddylation"/>
    <property type="evidence" value="ECO:0007669"/>
    <property type="project" value="TreeGrafter"/>
</dbReference>
<dbReference type="AlphaFoldDB" id="A0A4V6S1J5"/>
<dbReference type="Gene3D" id="1.10.238.200">
    <property type="entry name" value="Cullin, PONY binding domain"/>
    <property type="match status" value="1"/>
</dbReference>
<evidence type="ECO:0000259" key="2">
    <source>
        <dbReference type="PROSITE" id="PS51229"/>
    </source>
</evidence>
<keyword evidence="4" id="KW-1185">Reference proteome</keyword>
<gene>
    <name evidence="3" type="ORF">EW146_g1937</name>
</gene>
<dbReference type="InterPro" id="IPR005176">
    <property type="entry name" value="PONY_dom"/>
</dbReference>
<evidence type="ECO:0000313" key="4">
    <source>
        <dbReference type="Proteomes" id="UP000310158"/>
    </source>
</evidence>
<evidence type="ECO:0000313" key="3">
    <source>
        <dbReference type="EMBL" id="THH19153.1"/>
    </source>
</evidence>
<reference evidence="3 4" key="1">
    <citation type="submission" date="2019-02" db="EMBL/GenBank/DDBJ databases">
        <title>Genome sequencing of the rare red list fungi Bondarzewia mesenterica.</title>
        <authorList>
            <person name="Buettner E."/>
            <person name="Kellner H."/>
        </authorList>
    </citation>
    <scope>NUCLEOTIDE SEQUENCE [LARGE SCALE GENOMIC DNA]</scope>
    <source>
        <strain evidence="3 4">DSM 108281</strain>
    </source>
</reference>
<proteinExistence type="predicted"/>
<dbReference type="OrthoDB" id="27198at2759"/>
<organism evidence="3 4">
    <name type="scientific">Bondarzewia mesenterica</name>
    <dbReference type="NCBI Taxonomy" id="1095465"/>
    <lineage>
        <taxon>Eukaryota</taxon>
        <taxon>Fungi</taxon>
        <taxon>Dikarya</taxon>
        <taxon>Basidiomycota</taxon>
        <taxon>Agaricomycotina</taxon>
        <taxon>Agaricomycetes</taxon>
        <taxon>Russulales</taxon>
        <taxon>Bondarzewiaceae</taxon>
        <taxon>Bondarzewia</taxon>
    </lineage>
</organism>
<sequence length="324" mass="35675">MPSASTLTLTQTVLACLFTTLAISLITKVCTAPMGFSEQSRASKKAAEEERIAQFCGITGAPVAHAKHYLDKYKRVDIAVDAYYNEGPSAAMLSARGRDGAPSTSKLASLFDKYKEPDGDTISVDGTIKLCEDLGVDPEDVVMLAVAYELKSPRMAEWTRTGWIEGWKNVRADSIATMKTALFRLRDKLGSDAPYFQKVYAYTFDFARAEGQRSLALETAQGFWALLVPHGLQGGALAHIPSRGDEGDENMQGEEEGWMAEYTDWWFEFLNEKGSKGVSKDTWMMVRPVPSSSRCCGCSLIGHANPNLFCMTSAGSRMHFQPER</sequence>
<dbReference type="InterPro" id="IPR014764">
    <property type="entry name" value="DCN-prot"/>
</dbReference>
<comment type="caution">
    <text evidence="3">The sequence shown here is derived from an EMBL/GenBank/DDBJ whole genome shotgun (WGS) entry which is preliminary data.</text>
</comment>
<dbReference type="Proteomes" id="UP000310158">
    <property type="component" value="Unassembled WGS sequence"/>
</dbReference>
<dbReference type="PANTHER" id="PTHR12281:SF31">
    <property type="entry name" value="DCN1-LIKE PROTEIN 3"/>
    <property type="match status" value="1"/>
</dbReference>
<feature type="domain" description="DCUN1" evidence="2">
    <location>
        <begin position="102"/>
        <end position="324"/>
    </location>
</feature>
<dbReference type="InterPro" id="IPR042460">
    <property type="entry name" value="DCN1-like_PONY"/>
</dbReference>
<dbReference type="EMBL" id="SGPL01000053">
    <property type="protein sequence ID" value="THH19153.1"/>
    <property type="molecule type" value="Genomic_DNA"/>
</dbReference>
<dbReference type="GO" id="GO:0097602">
    <property type="term" value="F:cullin family protein binding"/>
    <property type="evidence" value="ECO:0007669"/>
    <property type="project" value="TreeGrafter"/>
</dbReference>
<dbReference type="PROSITE" id="PS51229">
    <property type="entry name" value="DCUN1"/>
    <property type="match status" value="1"/>
</dbReference>
<dbReference type="Pfam" id="PF03556">
    <property type="entry name" value="Cullin_binding"/>
    <property type="match status" value="1"/>
</dbReference>